<dbReference type="SUPFAM" id="SSF63411">
    <property type="entry name" value="LuxS/MPP-like metallohydrolase"/>
    <property type="match status" value="3"/>
</dbReference>
<dbReference type="Gene3D" id="3.30.830.10">
    <property type="entry name" value="Metalloenzyme, LuxS/M16 peptidase-like"/>
    <property type="match status" value="4"/>
</dbReference>
<dbReference type="EMBL" id="JACBZF010000005">
    <property type="protein sequence ID" value="NYH96547.1"/>
    <property type="molecule type" value="Genomic_DNA"/>
</dbReference>
<evidence type="ECO:0000256" key="8">
    <source>
        <dbReference type="RuleBase" id="RU004447"/>
    </source>
</evidence>
<keyword evidence="3 13" id="KW-0645">Protease</keyword>
<comment type="similarity">
    <text evidence="2 8">Belongs to the peptidase M16 family.</text>
</comment>
<evidence type="ECO:0000256" key="4">
    <source>
        <dbReference type="ARBA" id="ARBA00022723"/>
    </source>
</evidence>
<evidence type="ECO:0000256" key="5">
    <source>
        <dbReference type="ARBA" id="ARBA00022801"/>
    </source>
</evidence>
<dbReference type="InterPro" id="IPR001431">
    <property type="entry name" value="Pept_M16_Zn_BS"/>
</dbReference>
<dbReference type="InterPro" id="IPR011249">
    <property type="entry name" value="Metalloenz_LuxS/M16"/>
</dbReference>
<keyword evidence="7" id="KW-0482">Metalloprotease</keyword>
<evidence type="ECO:0000256" key="2">
    <source>
        <dbReference type="ARBA" id="ARBA00007261"/>
    </source>
</evidence>
<evidence type="ECO:0000256" key="6">
    <source>
        <dbReference type="ARBA" id="ARBA00022833"/>
    </source>
</evidence>
<dbReference type="Proteomes" id="UP000522081">
    <property type="component" value="Unassembled WGS sequence"/>
</dbReference>
<evidence type="ECO:0000259" key="11">
    <source>
        <dbReference type="Pfam" id="PF00675"/>
    </source>
</evidence>
<comment type="cofactor">
    <cofactor evidence="1">
        <name>Zn(2+)</name>
        <dbReference type="ChEBI" id="CHEBI:29105"/>
    </cofactor>
</comment>
<evidence type="ECO:0000259" key="12">
    <source>
        <dbReference type="Pfam" id="PF05193"/>
    </source>
</evidence>
<feature type="chain" id="PRO_5031315538" evidence="10">
    <location>
        <begin position="23"/>
        <end position="951"/>
    </location>
</feature>
<keyword evidence="5 13" id="KW-0378">Hydrolase</keyword>
<keyword evidence="10" id="KW-0732">Signal</keyword>
<dbReference type="AlphaFoldDB" id="A0A7Z0BWR6"/>
<evidence type="ECO:0000256" key="1">
    <source>
        <dbReference type="ARBA" id="ARBA00001947"/>
    </source>
</evidence>
<feature type="domain" description="Peptidase M16 N-terminal" evidence="11">
    <location>
        <begin position="62"/>
        <end position="190"/>
    </location>
</feature>
<reference evidence="13 14" key="1">
    <citation type="submission" date="2020-07" db="EMBL/GenBank/DDBJ databases">
        <title>Genomic Encyclopedia of Type Strains, Phase IV (KMG-IV): sequencing the most valuable type-strain genomes for metagenomic binning, comparative biology and taxonomic classification.</title>
        <authorList>
            <person name="Goeker M."/>
        </authorList>
    </citation>
    <scope>NUCLEOTIDE SEQUENCE [LARGE SCALE GENOMIC DNA]</scope>
    <source>
        <strain evidence="13 14">DSM 29043</strain>
    </source>
</reference>
<proteinExistence type="inferred from homology"/>
<feature type="domain" description="Peptidase M16 C-terminal" evidence="12">
    <location>
        <begin position="223"/>
        <end position="401"/>
    </location>
</feature>
<dbReference type="PANTHER" id="PTHR43690">
    <property type="entry name" value="NARDILYSIN"/>
    <property type="match status" value="1"/>
</dbReference>
<evidence type="ECO:0000256" key="9">
    <source>
        <dbReference type="SAM" id="MobiDB-lite"/>
    </source>
</evidence>
<dbReference type="InterPro" id="IPR007863">
    <property type="entry name" value="Peptidase_M16_C"/>
</dbReference>
<name>A0A7Z0BWR6_9SPHN</name>
<comment type="caution">
    <text evidence="13">The sequence shown here is derived from an EMBL/GenBank/DDBJ whole genome shotgun (WGS) entry which is preliminary data.</text>
</comment>
<sequence>MRLRAAATAAFLAILAACAPLAQDVASAPAQRAGPVWAFEESDIPPDEGFRFGQLPNGMRYIVRQNATPAGTAIVRMEIEAGSLDEEVDELGFAHFVEHMAFNGSTNVPEGEMVRLLERNGLAFGADTNASTGFDRTTYKLDLPRNDTELLDVALHLMRETASELGFDPQAVEREKGVILAERRDRNTYTLRNALDDTQFLHPGARYPDRFPIGAAETIAGASADALRAFWSREYVPEHTTIVVIGDFDPDLVEARIRDTFSGWTGPAPEPQPGGGPVDPSTAGRTDVYVDPALSERITATRHGPWLDKPDTVAQRQEGLLRQIGYNIVNRRLQRLSRLTDPPFRGAGFGTGDVFEDGRSTRIIVDTADGKWKRGLEAAVQEYRRALAFGFTEAEVAEQVANIRTATENTAASADTLNHQTWEGLAFGLLREDMVPSGPRSVLERLETFIPQITPDRVLAAMKREAVPLDDPLLRFRGRTTPAGGADAIRAAWNAAMAEQLARGDAQTSSEFAYGDFGEPGKIVEDDRIEDLGIRRVRFDNNVMLNIKRTKLEKDRVLVDLTVDGGDMLNTRENPLATQMMQVFSLGGLGQHSRDELQTILAGRTIGSSVSSTAEGFTVNARTTPRDLGLQLDVLAAYLSDPGYRLEGEVQYRQNINDFFARRDATPSSALQTRIGGILSDEDPRFTILERQDYRDLTFEKLRADISERLGNGAIEIGIVGDIPEDQAIALVAHSLGALPGREASFRDYAAQQPRPFTADFSRRILRHEGPEDQALLRFTWPTTDDGDPVETITMELLERIMRIELTETLRERLGKAYSPSAASSMSRYWDGYGTFGIAASVDVREIAETRDALVDTVERLRSAPVDADLLQRARQPMVETFQNALKSNGGWLTLVDRAQSQPDRIERFLMAEDRLRALMPADVQSAAARWLVPEKRLEVLVLPEGTPAPD</sequence>
<gene>
    <name evidence="13" type="ORF">FHS75_002886</name>
</gene>
<dbReference type="PROSITE" id="PS51257">
    <property type="entry name" value="PROKAR_LIPOPROTEIN"/>
    <property type="match status" value="1"/>
</dbReference>
<feature type="region of interest" description="Disordered" evidence="9">
    <location>
        <begin position="263"/>
        <end position="283"/>
    </location>
</feature>
<dbReference type="InterPro" id="IPR050626">
    <property type="entry name" value="Peptidase_M16"/>
</dbReference>
<feature type="domain" description="Peptidase M16 C-terminal" evidence="12">
    <location>
        <begin position="696"/>
        <end position="876"/>
    </location>
</feature>
<organism evidence="13 14">
    <name type="scientific">Novosphingobium marinum</name>
    <dbReference type="NCBI Taxonomy" id="1514948"/>
    <lineage>
        <taxon>Bacteria</taxon>
        <taxon>Pseudomonadati</taxon>
        <taxon>Pseudomonadota</taxon>
        <taxon>Alphaproteobacteria</taxon>
        <taxon>Sphingomonadales</taxon>
        <taxon>Sphingomonadaceae</taxon>
        <taxon>Novosphingobium</taxon>
    </lineage>
</organism>
<dbReference type="RefSeq" id="WP_229735624.1">
    <property type="nucleotide sequence ID" value="NZ_BMGF01000005.1"/>
</dbReference>
<dbReference type="InterPro" id="IPR011765">
    <property type="entry name" value="Pept_M16_N"/>
</dbReference>
<evidence type="ECO:0000256" key="7">
    <source>
        <dbReference type="ARBA" id="ARBA00023049"/>
    </source>
</evidence>
<dbReference type="GO" id="GO:0006508">
    <property type="term" value="P:proteolysis"/>
    <property type="evidence" value="ECO:0007669"/>
    <property type="project" value="UniProtKB-KW"/>
</dbReference>
<dbReference type="GO" id="GO:0046872">
    <property type="term" value="F:metal ion binding"/>
    <property type="evidence" value="ECO:0007669"/>
    <property type="project" value="UniProtKB-KW"/>
</dbReference>
<protein>
    <submittedName>
        <fullName evidence="13">Zinc protease</fullName>
        <ecNumber evidence="13">3.4.24.-</ecNumber>
    </submittedName>
</protein>
<dbReference type="Pfam" id="PF00675">
    <property type="entry name" value="Peptidase_M16"/>
    <property type="match status" value="1"/>
</dbReference>
<dbReference type="EC" id="3.4.24.-" evidence="13"/>
<accession>A0A7Z0BWR6</accession>
<dbReference type="PROSITE" id="PS00143">
    <property type="entry name" value="INSULINASE"/>
    <property type="match status" value="1"/>
</dbReference>
<evidence type="ECO:0000313" key="13">
    <source>
        <dbReference type="EMBL" id="NYH96547.1"/>
    </source>
</evidence>
<dbReference type="Pfam" id="PF05193">
    <property type="entry name" value="Peptidase_M16_C"/>
    <property type="match status" value="2"/>
</dbReference>
<dbReference type="GO" id="GO:0004222">
    <property type="term" value="F:metalloendopeptidase activity"/>
    <property type="evidence" value="ECO:0007669"/>
    <property type="project" value="InterPro"/>
</dbReference>
<keyword evidence="6" id="KW-0862">Zinc</keyword>
<evidence type="ECO:0000256" key="10">
    <source>
        <dbReference type="SAM" id="SignalP"/>
    </source>
</evidence>
<evidence type="ECO:0000313" key="14">
    <source>
        <dbReference type="Proteomes" id="UP000522081"/>
    </source>
</evidence>
<keyword evidence="14" id="KW-1185">Reference proteome</keyword>
<keyword evidence="4" id="KW-0479">Metal-binding</keyword>
<evidence type="ECO:0000256" key="3">
    <source>
        <dbReference type="ARBA" id="ARBA00022670"/>
    </source>
</evidence>
<dbReference type="PANTHER" id="PTHR43690:SF17">
    <property type="entry name" value="PROTEIN YHJJ"/>
    <property type="match status" value="1"/>
</dbReference>
<feature type="signal peptide" evidence="10">
    <location>
        <begin position="1"/>
        <end position="22"/>
    </location>
</feature>